<evidence type="ECO:0000313" key="3">
    <source>
        <dbReference type="EMBL" id="KAF1951111.1"/>
    </source>
</evidence>
<keyword evidence="4" id="KW-1185">Reference proteome</keyword>
<evidence type="ECO:0000256" key="1">
    <source>
        <dbReference type="SAM" id="Phobius"/>
    </source>
</evidence>
<feature type="domain" description="DUF6594" evidence="2">
    <location>
        <begin position="19"/>
        <end position="284"/>
    </location>
</feature>
<dbReference type="Pfam" id="PF20237">
    <property type="entry name" value="DUF6594"/>
    <property type="match status" value="1"/>
</dbReference>
<dbReference type="EMBL" id="ML977020">
    <property type="protein sequence ID" value="KAF1951111.1"/>
    <property type="molecule type" value="Genomic_DNA"/>
</dbReference>
<dbReference type="PANTHER" id="PTHR34502">
    <property type="entry name" value="DUF6594 DOMAIN-CONTAINING PROTEIN-RELATED"/>
    <property type="match status" value="1"/>
</dbReference>
<sequence length="301" mass="34325">MAAAAYPSQDSAKRQLHGYHRMARMMGKSDELAIFRKFNDVNMLSLLSLQAEILELRDDFYIICEGDEELGRDFSTSMLHLLQEKNDSGKNQYQALELIRDKIQQYIAQLSELHQPRDDYLASLRDWLKDRKGGYSKGIFKTKEAFIWEKKDFRGENTEHDLITVARPRGERDLFTKYVICPLVGLFHRIWGRRNLNKRYVIDEESGYVEYSEEKIDRAGTIISTIVASLLPAAAMSALFFINSLQERIHAMLGITAVFAILLAVMSNAKRIEIFTATATFAAVEAVFIGSTSVYFGGHTT</sequence>
<organism evidence="3 4">
    <name type="scientific">Byssothecium circinans</name>
    <dbReference type="NCBI Taxonomy" id="147558"/>
    <lineage>
        <taxon>Eukaryota</taxon>
        <taxon>Fungi</taxon>
        <taxon>Dikarya</taxon>
        <taxon>Ascomycota</taxon>
        <taxon>Pezizomycotina</taxon>
        <taxon>Dothideomycetes</taxon>
        <taxon>Pleosporomycetidae</taxon>
        <taxon>Pleosporales</taxon>
        <taxon>Massarineae</taxon>
        <taxon>Massarinaceae</taxon>
        <taxon>Byssothecium</taxon>
    </lineage>
</organism>
<name>A0A6A5TER6_9PLEO</name>
<keyword evidence="1" id="KW-1133">Transmembrane helix</keyword>
<gene>
    <name evidence="3" type="ORF">CC80DRAFT_481821</name>
</gene>
<dbReference type="OrthoDB" id="5342093at2759"/>
<accession>A0A6A5TER6</accession>
<dbReference type="Proteomes" id="UP000800035">
    <property type="component" value="Unassembled WGS sequence"/>
</dbReference>
<feature type="transmembrane region" description="Helical" evidence="1">
    <location>
        <begin position="248"/>
        <end position="267"/>
    </location>
</feature>
<keyword evidence="1" id="KW-0472">Membrane</keyword>
<feature type="transmembrane region" description="Helical" evidence="1">
    <location>
        <begin position="274"/>
        <end position="296"/>
    </location>
</feature>
<evidence type="ECO:0000313" key="4">
    <source>
        <dbReference type="Proteomes" id="UP000800035"/>
    </source>
</evidence>
<dbReference type="InterPro" id="IPR046529">
    <property type="entry name" value="DUF6594"/>
</dbReference>
<proteinExistence type="predicted"/>
<dbReference type="AlphaFoldDB" id="A0A6A5TER6"/>
<dbReference type="PANTHER" id="PTHR34502:SF5">
    <property type="entry name" value="DUF6594 DOMAIN-CONTAINING PROTEIN"/>
    <property type="match status" value="1"/>
</dbReference>
<keyword evidence="1" id="KW-0812">Transmembrane</keyword>
<evidence type="ECO:0000259" key="2">
    <source>
        <dbReference type="Pfam" id="PF20237"/>
    </source>
</evidence>
<protein>
    <recommendedName>
        <fullName evidence="2">DUF6594 domain-containing protein</fullName>
    </recommendedName>
</protein>
<feature type="transmembrane region" description="Helical" evidence="1">
    <location>
        <begin position="222"/>
        <end position="242"/>
    </location>
</feature>
<reference evidence="3" key="1">
    <citation type="journal article" date="2020" name="Stud. Mycol.">
        <title>101 Dothideomycetes genomes: a test case for predicting lifestyles and emergence of pathogens.</title>
        <authorList>
            <person name="Haridas S."/>
            <person name="Albert R."/>
            <person name="Binder M."/>
            <person name="Bloem J."/>
            <person name="Labutti K."/>
            <person name="Salamov A."/>
            <person name="Andreopoulos B."/>
            <person name="Baker S."/>
            <person name="Barry K."/>
            <person name="Bills G."/>
            <person name="Bluhm B."/>
            <person name="Cannon C."/>
            <person name="Castanera R."/>
            <person name="Culley D."/>
            <person name="Daum C."/>
            <person name="Ezra D."/>
            <person name="Gonzalez J."/>
            <person name="Henrissat B."/>
            <person name="Kuo A."/>
            <person name="Liang C."/>
            <person name="Lipzen A."/>
            <person name="Lutzoni F."/>
            <person name="Magnuson J."/>
            <person name="Mondo S."/>
            <person name="Nolan M."/>
            <person name="Ohm R."/>
            <person name="Pangilinan J."/>
            <person name="Park H.-J."/>
            <person name="Ramirez L."/>
            <person name="Alfaro M."/>
            <person name="Sun H."/>
            <person name="Tritt A."/>
            <person name="Yoshinaga Y."/>
            <person name="Zwiers L.-H."/>
            <person name="Turgeon B."/>
            <person name="Goodwin S."/>
            <person name="Spatafora J."/>
            <person name="Crous P."/>
            <person name="Grigoriev I."/>
        </authorList>
    </citation>
    <scope>NUCLEOTIDE SEQUENCE</scope>
    <source>
        <strain evidence="3">CBS 675.92</strain>
    </source>
</reference>